<keyword evidence="5 9" id="KW-0798">TonB box</keyword>
<accession>A0A931HB24</accession>
<dbReference type="Proteomes" id="UP000617634">
    <property type="component" value="Unassembled WGS sequence"/>
</dbReference>
<dbReference type="AlphaFoldDB" id="A0A931HB24"/>
<dbReference type="Gene3D" id="2.170.130.10">
    <property type="entry name" value="TonB-dependent receptor, plug domain"/>
    <property type="match status" value="1"/>
</dbReference>
<evidence type="ECO:0000256" key="5">
    <source>
        <dbReference type="ARBA" id="ARBA00023077"/>
    </source>
</evidence>
<dbReference type="InterPro" id="IPR036942">
    <property type="entry name" value="Beta-barrel_TonB_sf"/>
</dbReference>
<dbReference type="PANTHER" id="PTHR47234:SF2">
    <property type="entry name" value="TONB-DEPENDENT RECEPTOR"/>
    <property type="match status" value="1"/>
</dbReference>
<comment type="subcellular location">
    <subcellularLocation>
        <location evidence="1 8">Cell outer membrane</location>
        <topology evidence="1 8">Multi-pass membrane protein</topology>
    </subcellularLocation>
</comment>
<feature type="signal peptide" evidence="11">
    <location>
        <begin position="1"/>
        <end position="22"/>
    </location>
</feature>
<evidence type="ECO:0000256" key="11">
    <source>
        <dbReference type="SAM" id="SignalP"/>
    </source>
</evidence>
<evidence type="ECO:0000256" key="2">
    <source>
        <dbReference type="ARBA" id="ARBA00022448"/>
    </source>
</evidence>
<evidence type="ECO:0000256" key="7">
    <source>
        <dbReference type="ARBA" id="ARBA00023237"/>
    </source>
</evidence>
<evidence type="ECO:0000256" key="9">
    <source>
        <dbReference type="RuleBase" id="RU003357"/>
    </source>
</evidence>
<comment type="caution">
    <text evidence="14">The sequence shown here is derived from an EMBL/GenBank/DDBJ whole genome shotgun (WGS) entry which is preliminary data.</text>
</comment>
<evidence type="ECO:0000256" key="10">
    <source>
        <dbReference type="SAM" id="MobiDB-lite"/>
    </source>
</evidence>
<dbReference type="InterPro" id="IPR000531">
    <property type="entry name" value="Beta-barrel_TonB"/>
</dbReference>
<dbReference type="PROSITE" id="PS52016">
    <property type="entry name" value="TONB_DEPENDENT_REC_3"/>
    <property type="match status" value="1"/>
</dbReference>
<keyword evidence="7 8" id="KW-0998">Cell outer membrane</keyword>
<feature type="domain" description="TonB-dependent receptor-like beta-barrel" evidence="12">
    <location>
        <begin position="358"/>
        <end position="862"/>
    </location>
</feature>
<keyword evidence="15" id="KW-1185">Reference proteome</keyword>
<evidence type="ECO:0000313" key="15">
    <source>
        <dbReference type="Proteomes" id="UP000617634"/>
    </source>
</evidence>
<comment type="similarity">
    <text evidence="8 9">Belongs to the TonB-dependent receptor family.</text>
</comment>
<evidence type="ECO:0000256" key="8">
    <source>
        <dbReference type="PROSITE-ProRule" id="PRU01360"/>
    </source>
</evidence>
<keyword evidence="4 8" id="KW-0812">Transmembrane</keyword>
<evidence type="ECO:0000256" key="6">
    <source>
        <dbReference type="ARBA" id="ARBA00023136"/>
    </source>
</evidence>
<evidence type="ECO:0000259" key="13">
    <source>
        <dbReference type="Pfam" id="PF07715"/>
    </source>
</evidence>
<keyword evidence="2 8" id="KW-0813">Transport</keyword>
<feature type="region of interest" description="Disordered" evidence="10">
    <location>
        <begin position="218"/>
        <end position="247"/>
    </location>
</feature>
<feature type="domain" description="TonB-dependent receptor plug" evidence="13">
    <location>
        <begin position="54"/>
        <end position="161"/>
    </location>
</feature>
<evidence type="ECO:0000259" key="12">
    <source>
        <dbReference type="Pfam" id="PF00593"/>
    </source>
</evidence>
<dbReference type="Gene3D" id="2.40.170.20">
    <property type="entry name" value="TonB-dependent receptor, beta-barrel domain"/>
    <property type="match status" value="1"/>
</dbReference>
<dbReference type="InterPro" id="IPR012910">
    <property type="entry name" value="Plug_dom"/>
</dbReference>
<keyword evidence="6 8" id="KW-0472">Membrane</keyword>
<dbReference type="PANTHER" id="PTHR47234">
    <property type="match status" value="1"/>
</dbReference>
<dbReference type="CDD" id="cd01347">
    <property type="entry name" value="ligand_gated_channel"/>
    <property type="match status" value="1"/>
</dbReference>
<keyword evidence="3 8" id="KW-1134">Transmembrane beta strand</keyword>
<gene>
    <name evidence="14" type="ORF">I5E68_06915</name>
</gene>
<dbReference type="EMBL" id="JADZGI010000001">
    <property type="protein sequence ID" value="MBH0112681.1"/>
    <property type="molecule type" value="Genomic_DNA"/>
</dbReference>
<proteinExistence type="inferred from homology"/>
<keyword evidence="14" id="KW-0675">Receptor</keyword>
<name>A0A931HB24_9SPHN</name>
<evidence type="ECO:0000256" key="3">
    <source>
        <dbReference type="ARBA" id="ARBA00022452"/>
    </source>
</evidence>
<feature type="compositionally biased region" description="Basic and acidic residues" evidence="10">
    <location>
        <begin position="223"/>
        <end position="232"/>
    </location>
</feature>
<evidence type="ECO:0000256" key="4">
    <source>
        <dbReference type="ARBA" id="ARBA00022692"/>
    </source>
</evidence>
<organism evidence="14 15">
    <name type="scientific">Novosphingobium aureum</name>
    <dbReference type="NCBI Taxonomy" id="2792964"/>
    <lineage>
        <taxon>Bacteria</taxon>
        <taxon>Pseudomonadati</taxon>
        <taxon>Pseudomonadota</taxon>
        <taxon>Alphaproteobacteria</taxon>
        <taxon>Sphingomonadales</taxon>
        <taxon>Sphingomonadaceae</taxon>
        <taxon>Novosphingobium</taxon>
    </lineage>
</organism>
<dbReference type="RefSeq" id="WP_197162370.1">
    <property type="nucleotide sequence ID" value="NZ_JADZGI010000001.1"/>
</dbReference>
<keyword evidence="11" id="KW-0732">Signal</keyword>
<dbReference type="InterPro" id="IPR039426">
    <property type="entry name" value="TonB-dep_rcpt-like"/>
</dbReference>
<dbReference type="SUPFAM" id="SSF56935">
    <property type="entry name" value="Porins"/>
    <property type="match status" value="1"/>
</dbReference>
<dbReference type="InterPro" id="IPR037066">
    <property type="entry name" value="Plug_dom_sf"/>
</dbReference>
<dbReference type="Pfam" id="PF07715">
    <property type="entry name" value="Plug"/>
    <property type="match status" value="1"/>
</dbReference>
<dbReference type="Pfam" id="PF00593">
    <property type="entry name" value="TonB_dep_Rec_b-barrel"/>
    <property type="match status" value="1"/>
</dbReference>
<protein>
    <submittedName>
        <fullName evidence="14">TonB-dependent receptor</fullName>
    </submittedName>
</protein>
<evidence type="ECO:0000256" key="1">
    <source>
        <dbReference type="ARBA" id="ARBA00004571"/>
    </source>
</evidence>
<sequence>MKHVLLTMMVAASPLAIGVAHAQAPADEGLAGEAPANDIVVTGSRLRQTDLVSASPVTVMDRAEIDTTGAQSVGELLRELPVASPSASESAGRGNSGAANVALRGLSAVNTLVLVNGRRMISNNASGTVDLNSIPFEAVERVEVLQNGASAVYGTDAVAGVVNIIMRRSFDGLQIKAGAGVSDRGDLPTRDISLTFGDRFDDGGFVFNASYRSSGGNAIGDRPVSRDPDWRSRGGRNWRDSAPTSTALRGIDPANPDIWYVLRDGVARGQSLADFRTYVFPGTGDPLSTGNDGINYWQYESSASEIEQYNLWFAGEKEITSGVNAFVEVSYNRRESLGYLAPDYFDTWNDYTIDANNDYNTFGVDLDVSRTLLETLRTGPTRAQNITSNVMRYVAGLEGKVFGNFDWELAVNYQDLDLRNDGGRTLERARLEAALGDSDVCRTIAGCVPLDLFGATGTVTDEMLHAITAQRWSQTDASLTSVTGNVSGTLVDLWAGPLDISIGGEFRRETYREERDNAPDKETPTPLFAPQARKVSEIYGELRLPLLRDVPLVQLLDIDAAVRYSHYNQFGSTTNPQIGLRWRPVNDLMIRGSWGTAFRAPNFTEANPQQSRGYRPLVDPCQGDNFASLPGCNGVQAPVVTGAWVISGGNPDLRPETAENYTLGFVYTPDYLPGFSWTVDAWRIEKSDIIGTADPNYIIAENAAGTSFGGAVSRFPDNSLEEVYSIRENLLALRVQGIDAAVEYTTPRASWGRLNGRLDVTYMDSYKSSPAAGAEPVERVGTYTTSLSTLAKWRGTARLTYQSDDLMVSWGARYVDGVTNEASLLVDGEFLEAKSYIQHDLQVSYDIGGEPSARLTFGVENLFDRMPPWLEGNYYNGFDANTFNSRGRFFYARAEAKF</sequence>
<feature type="chain" id="PRO_5036897206" evidence="11">
    <location>
        <begin position="23"/>
        <end position="898"/>
    </location>
</feature>
<dbReference type="GO" id="GO:0009279">
    <property type="term" value="C:cell outer membrane"/>
    <property type="evidence" value="ECO:0007669"/>
    <property type="project" value="UniProtKB-SubCell"/>
</dbReference>
<reference evidence="14" key="1">
    <citation type="submission" date="2020-11" db="EMBL/GenBank/DDBJ databases">
        <title>Novosphingobium aureum sp. nov., a marine bacterium isolated from sediment of a salt flat.</title>
        <authorList>
            <person name="Yoo Y."/>
            <person name="Kim J.-J."/>
        </authorList>
    </citation>
    <scope>NUCLEOTIDE SEQUENCE</scope>
    <source>
        <strain evidence="14">YJ-S2-02</strain>
    </source>
</reference>
<evidence type="ECO:0000313" key="14">
    <source>
        <dbReference type="EMBL" id="MBH0112681.1"/>
    </source>
</evidence>